<reference evidence="2" key="1">
    <citation type="submission" date="2023-05" db="EMBL/GenBank/DDBJ databases">
        <authorList>
            <person name="Huff M."/>
        </authorList>
    </citation>
    <scope>NUCLEOTIDE SEQUENCE</scope>
</reference>
<organism evidence="2 3">
    <name type="scientific">Fraxinus pennsylvanica</name>
    <dbReference type="NCBI Taxonomy" id="56036"/>
    <lineage>
        <taxon>Eukaryota</taxon>
        <taxon>Viridiplantae</taxon>
        <taxon>Streptophyta</taxon>
        <taxon>Embryophyta</taxon>
        <taxon>Tracheophyta</taxon>
        <taxon>Spermatophyta</taxon>
        <taxon>Magnoliopsida</taxon>
        <taxon>eudicotyledons</taxon>
        <taxon>Gunneridae</taxon>
        <taxon>Pentapetalae</taxon>
        <taxon>asterids</taxon>
        <taxon>lamiids</taxon>
        <taxon>Lamiales</taxon>
        <taxon>Oleaceae</taxon>
        <taxon>Oleeae</taxon>
        <taxon>Fraxinus</taxon>
    </lineage>
</organism>
<gene>
    <name evidence="2" type="ORF">FPE_LOCUS29780</name>
</gene>
<feature type="region of interest" description="Disordered" evidence="1">
    <location>
        <begin position="1"/>
        <end position="29"/>
    </location>
</feature>
<sequence>MEEANLKKSDFAKKKSIRRRSQSHTRKSAHLINMAEARRDIVNALHLHRLSSSSTSGTAGNSTWTSQNCYQLMESMPIPEPTWSTTPPAVMCAPVPSVEVLEFGWPENMSSSYTWWIGRGSSVKSFEDCKKIHSIGYSWTPLRMIRGKWGAGAREELRQELLPEVNTVVDKHWTLSLGFPRFKPSPMPISWTAGKSIKKFTK</sequence>
<accession>A0AAD2EC60</accession>
<dbReference type="AlphaFoldDB" id="A0AAD2EC60"/>
<evidence type="ECO:0000313" key="2">
    <source>
        <dbReference type="EMBL" id="CAI9782350.1"/>
    </source>
</evidence>
<feature type="compositionally biased region" description="Basic residues" evidence="1">
    <location>
        <begin position="14"/>
        <end position="29"/>
    </location>
</feature>
<protein>
    <submittedName>
        <fullName evidence="2">Uncharacterized protein</fullName>
    </submittedName>
</protein>
<evidence type="ECO:0000256" key="1">
    <source>
        <dbReference type="SAM" id="MobiDB-lite"/>
    </source>
</evidence>
<evidence type="ECO:0000313" key="3">
    <source>
        <dbReference type="Proteomes" id="UP000834106"/>
    </source>
</evidence>
<dbReference type="EMBL" id="OU503054">
    <property type="protein sequence ID" value="CAI9782350.1"/>
    <property type="molecule type" value="Genomic_DNA"/>
</dbReference>
<name>A0AAD2EC60_9LAMI</name>
<keyword evidence="3" id="KW-1185">Reference proteome</keyword>
<dbReference type="Proteomes" id="UP000834106">
    <property type="component" value="Chromosome 19"/>
</dbReference>
<feature type="compositionally biased region" description="Basic and acidic residues" evidence="1">
    <location>
        <begin position="1"/>
        <end position="13"/>
    </location>
</feature>
<proteinExistence type="predicted"/>